<dbReference type="EMBL" id="NOZQ01000030">
    <property type="protein sequence ID" value="OYD17184.1"/>
    <property type="molecule type" value="Genomic_DNA"/>
</dbReference>
<keyword evidence="6 7" id="KW-0472">Membrane</keyword>
<sequence length="287" mass="32042">MNREIREAFFFILPLGIFVLLLMLLPVTGSLWISLWQDVSFLPRKFAGLGNYIRLFKDSQLWRSVGFTLAFSFASVSLEMIAGTIIALVLNESFRFRGIMRGTALLPWAIPSVIGARIWQLIYRYDYGLANYVLRGTSGLSVNWLGSSGGAFLSLVLADSWRTTPFVAIILLAGLQSVPESLYEQAKIDGANLFQRFFKVTLPVIKPVVIVALIFRTIDALRVFDIIYVITGGGPGGFTTSISLYSYKYFLLGDFGYGSTVSIFLFIIAFTIVILYIRAGRFREAAL</sequence>
<dbReference type="InterPro" id="IPR000515">
    <property type="entry name" value="MetI-like"/>
</dbReference>
<dbReference type="SUPFAM" id="SSF161098">
    <property type="entry name" value="MetI-like"/>
    <property type="match status" value="1"/>
</dbReference>
<evidence type="ECO:0000256" key="1">
    <source>
        <dbReference type="ARBA" id="ARBA00004651"/>
    </source>
</evidence>
<dbReference type="Proteomes" id="UP000215215">
    <property type="component" value="Unassembled WGS sequence"/>
</dbReference>
<feature type="transmembrane region" description="Helical" evidence="7">
    <location>
        <begin position="102"/>
        <end position="122"/>
    </location>
</feature>
<evidence type="ECO:0000256" key="6">
    <source>
        <dbReference type="ARBA" id="ARBA00023136"/>
    </source>
</evidence>
<feature type="transmembrane region" description="Helical" evidence="7">
    <location>
        <begin position="65"/>
        <end position="90"/>
    </location>
</feature>
<dbReference type="Pfam" id="PF00528">
    <property type="entry name" value="BPD_transp_1"/>
    <property type="match status" value="1"/>
</dbReference>
<dbReference type="AlphaFoldDB" id="A0A235BY83"/>
<evidence type="ECO:0000259" key="8">
    <source>
        <dbReference type="PROSITE" id="PS50928"/>
    </source>
</evidence>
<feature type="transmembrane region" description="Helical" evidence="7">
    <location>
        <begin position="9"/>
        <end position="33"/>
    </location>
</feature>
<comment type="caution">
    <text evidence="9">The sequence shown here is derived from an EMBL/GenBank/DDBJ whole genome shotgun (WGS) entry which is preliminary data.</text>
</comment>
<keyword evidence="5 7" id="KW-1133">Transmembrane helix</keyword>
<dbReference type="CDD" id="cd06261">
    <property type="entry name" value="TM_PBP2"/>
    <property type="match status" value="1"/>
</dbReference>
<evidence type="ECO:0000313" key="10">
    <source>
        <dbReference type="Proteomes" id="UP000215215"/>
    </source>
</evidence>
<dbReference type="PANTHER" id="PTHR43005:SF1">
    <property type="entry name" value="SPERMIDINE_PUTRESCINE TRANSPORT SYSTEM PERMEASE PROTEIN"/>
    <property type="match status" value="1"/>
</dbReference>
<evidence type="ECO:0000313" key="9">
    <source>
        <dbReference type="EMBL" id="OYD17184.1"/>
    </source>
</evidence>
<evidence type="ECO:0000256" key="7">
    <source>
        <dbReference type="RuleBase" id="RU363032"/>
    </source>
</evidence>
<proteinExistence type="inferred from homology"/>
<protein>
    <submittedName>
        <fullName evidence="9">ABC transporter permease</fullName>
    </submittedName>
</protein>
<comment type="subcellular location">
    <subcellularLocation>
        <location evidence="1 7">Cell membrane</location>
        <topology evidence="1 7">Multi-pass membrane protein</topology>
    </subcellularLocation>
</comment>
<dbReference type="Gene3D" id="1.10.3720.10">
    <property type="entry name" value="MetI-like"/>
    <property type="match status" value="1"/>
</dbReference>
<comment type="similarity">
    <text evidence="7">Belongs to the binding-protein-dependent transport system permease family.</text>
</comment>
<evidence type="ECO:0000256" key="4">
    <source>
        <dbReference type="ARBA" id="ARBA00022692"/>
    </source>
</evidence>
<feature type="domain" description="ABC transmembrane type-1" evidence="8">
    <location>
        <begin position="65"/>
        <end position="276"/>
    </location>
</feature>
<name>A0A235BY83_UNCW3</name>
<accession>A0A235BY83</accession>
<dbReference type="PANTHER" id="PTHR43005">
    <property type="entry name" value="BLR7065 PROTEIN"/>
    <property type="match status" value="1"/>
</dbReference>
<dbReference type="GO" id="GO:0005886">
    <property type="term" value="C:plasma membrane"/>
    <property type="evidence" value="ECO:0007669"/>
    <property type="project" value="UniProtKB-SubCell"/>
</dbReference>
<dbReference type="InterPro" id="IPR035906">
    <property type="entry name" value="MetI-like_sf"/>
</dbReference>
<feature type="transmembrane region" description="Helical" evidence="7">
    <location>
        <begin position="257"/>
        <end position="277"/>
    </location>
</feature>
<keyword evidence="4 7" id="KW-0812">Transmembrane</keyword>
<evidence type="ECO:0000256" key="3">
    <source>
        <dbReference type="ARBA" id="ARBA00022475"/>
    </source>
</evidence>
<feature type="transmembrane region" description="Helical" evidence="7">
    <location>
        <begin position="142"/>
        <end position="158"/>
    </location>
</feature>
<evidence type="ECO:0000256" key="5">
    <source>
        <dbReference type="ARBA" id="ARBA00022989"/>
    </source>
</evidence>
<keyword evidence="3" id="KW-1003">Cell membrane</keyword>
<reference evidence="9 10" key="1">
    <citation type="submission" date="2017-07" db="EMBL/GenBank/DDBJ databases">
        <title>Recovery of genomes from metagenomes via a dereplication, aggregation, and scoring strategy.</title>
        <authorList>
            <person name="Sieber C.M."/>
            <person name="Probst A.J."/>
            <person name="Sharrar A."/>
            <person name="Thomas B.C."/>
            <person name="Hess M."/>
            <person name="Tringe S.G."/>
            <person name="Banfield J.F."/>
        </authorList>
    </citation>
    <scope>NUCLEOTIDE SEQUENCE [LARGE SCALE GENOMIC DNA]</scope>
    <source>
        <strain evidence="9">JGI_Cruoil_03_44_89</strain>
    </source>
</reference>
<keyword evidence="2 7" id="KW-0813">Transport</keyword>
<dbReference type="GO" id="GO:0055085">
    <property type="term" value="P:transmembrane transport"/>
    <property type="evidence" value="ECO:0007669"/>
    <property type="project" value="InterPro"/>
</dbReference>
<dbReference type="PROSITE" id="PS50928">
    <property type="entry name" value="ABC_TM1"/>
    <property type="match status" value="1"/>
</dbReference>
<organism evidence="9 10">
    <name type="scientific">candidate division WOR-3 bacterium JGI_Cruoil_03_44_89</name>
    <dbReference type="NCBI Taxonomy" id="1973748"/>
    <lineage>
        <taxon>Bacteria</taxon>
        <taxon>Bacteria division WOR-3</taxon>
    </lineage>
</organism>
<feature type="transmembrane region" description="Helical" evidence="7">
    <location>
        <begin position="226"/>
        <end position="245"/>
    </location>
</feature>
<gene>
    <name evidence="9" type="ORF">CH333_01805</name>
</gene>
<evidence type="ECO:0000256" key="2">
    <source>
        <dbReference type="ARBA" id="ARBA00022448"/>
    </source>
</evidence>